<comment type="caution">
    <text evidence="6">The sequence shown here is derived from an EMBL/GenBank/DDBJ whole genome shotgun (WGS) entry which is preliminary data.</text>
</comment>
<dbReference type="Gene3D" id="1.10.220.160">
    <property type="match status" value="1"/>
</dbReference>
<dbReference type="GO" id="GO:0005634">
    <property type="term" value="C:nucleus"/>
    <property type="evidence" value="ECO:0007669"/>
    <property type="project" value="TreeGrafter"/>
</dbReference>
<keyword evidence="1" id="KW-0479">Metal-binding</keyword>
<dbReference type="Gene3D" id="1.25.40.10">
    <property type="entry name" value="Tetratricopeptide repeat domain"/>
    <property type="match status" value="1"/>
</dbReference>
<dbReference type="PROSITE" id="PS50865">
    <property type="entry name" value="ZF_MYND_2"/>
    <property type="match status" value="1"/>
</dbReference>
<organism evidence="6 7">
    <name type="scientific">Quercus suber</name>
    <name type="common">Cork oak</name>
    <dbReference type="NCBI Taxonomy" id="58331"/>
    <lineage>
        <taxon>Eukaryota</taxon>
        <taxon>Viridiplantae</taxon>
        <taxon>Streptophyta</taxon>
        <taxon>Embryophyta</taxon>
        <taxon>Tracheophyta</taxon>
        <taxon>Spermatophyta</taxon>
        <taxon>Magnoliopsida</taxon>
        <taxon>eudicotyledons</taxon>
        <taxon>Gunneridae</taxon>
        <taxon>Pentapetalae</taxon>
        <taxon>rosids</taxon>
        <taxon>fabids</taxon>
        <taxon>Fagales</taxon>
        <taxon>Fagaceae</taxon>
        <taxon>Quercus</taxon>
    </lineage>
</organism>
<evidence type="ECO:0000256" key="1">
    <source>
        <dbReference type="ARBA" id="ARBA00022723"/>
    </source>
</evidence>
<reference evidence="6 7" key="1">
    <citation type="journal article" date="2018" name="Sci. Data">
        <title>The draft genome sequence of cork oak.</title>
        <authorList>
            <person name="Ramos A.M."/>
            <person name="Usie A."/>
            <person name="Barbosa P."/>
            <person name="Barros P.M."/>
            <person name="Capote T."/>
            <person name="Chaves I."/>
            <person name="Simoes F."/>
            <person name="Abreu I."/>
            <person name="Carrasquinho I."/>
            <person name="Faro C."/>
            <person name="Guimaraes J.B."/>
            <person name="Mendonca D."/>
            <person name="Nobrega F."/>
            <person name="Rodrigues L."/>
            <person name="Saibo N.J.M."/>
            <person name="Varela M.C."/>
            <person name="Egas C."/>
            <person name="Matos J."/>
            <person name="Miguel C.M."/>
            <person name="Oliveira M.M."/>
            <person name="Ricardo C.P."/>
            <person name="Goncalves S."/>
        </authorList>
    </citation>
    <scope>NUCLEOTIDE SEQUENCE [LARGE SCALE GENOMIC DNA]</scope>
    <source>
        <strain evidence="7">cv. HL8</strain>
    </source>
</reference>
<accession>A0AAW0IU56</accession>
<dbReference type="PANTHER" id="PTHR12197">
    <property type="entry name" value="HISTONE-LYSINE N-METHYLTRANSFERASE SMYD"/>
    <property type="match status" value="1"/>
</dbReference>
<dbReference type="SUPFAM" id="SSF82199">
    <property type="entry name" value="SET domain"/>
    <property type="match status" value="1"/>
</dbReference>
<evidence type="ECO:0000259" key="5">
    <source>
        <dbReference type="PROSITE" id="PS50865"/>
    </source>
</evidence>
<evidence type="ECO:0000313" key="7">
    <source>
        <dbReference type="Proteomes" id="UP000237347"/>
    </source>
</evidence>
<dbReference type="SUPFAM" id="SSF144232">
    <property type="entry name" value="HIT/MYND zinc finger-like"/>
    <property type="match status" value="1"/>
</dbReference>
<dbReference type="InterPro" id="IPR002893">
    <property type="entry name" value="Znf_MYND"/>
</dbReference>
<dbReference type="InterPro" id="IPR011990">
    <property type="entry name" value="TPR-like_helical_dom_sf"/>
</dbReference>
<keyword evidence="2 4" id="KW-0863">Zinc-finger</keyword>
<dbReference type="Proteomes" id="UP000237347">
    <property type="component" value="Unassembled WGS sequence"/>
</dbReference>
<gene>
    <name evidence="6" type="primary">ASHR1_0</name>
    <name evidence="6" type="ORF">CFP56_042041</name>
</gene>
<protein>
    <submittedName>
        <fullName evidence="6">Histone-lysine n-methyltransferase ashr1</fullName>
    </submittedName>
</protein>
<keyword evidence="7" id="KW-1185">Reference proteome</keyword>
<dbReference type="Pfam" id="PF13424">
    <property type="entry name" value="TPR_12"/>
    <property type="match status" value="1"/>
</dbReference>
<proteinExistence type="predicted"/>
<keyword evidence="3" id="KW-0862">Zinc</keyword>
<dbReference type="EMBL" id="PKMF04000856">
    <property type="protein sequence ID" value="KAK7817860.1"/>
    <property type="molecule type" value="Genomic_DNA"/>
</dbReference>
<feature type="domain" description="MYND-type" evidence="5">
    <location>
        <begin position="56"/>
        <end position="93"/>
    </location>
</feature>
<sequence>MEELQSALKGNGLTLSNLPEKGRCLLTTRDFHLGEVIISQEPYVCVPNKSPVESRCDGCFTTSNLKKSSGCHVVWYCGSTCQKLGWKLHRLECEALSRLDRDKRKCVTPSIRLMVIPTTATDNYNLVEALVSRMPDIDEKQLVLYARMANLVNFILQQPDINIKEIAENFSKVFKINSYPAKYFWHCSCLPNSVLVFEGRLAVIRAVQHVPQGAESDDIQESVVLEGYRCKDEGCNGFLLRSSDDKGFICQQRGRVRDKEETRKIASEVKSMSEKALMSLSSGNQLEAVSMHQTIEKLQRKLCHPFPISLMQTREKILMELQNWREALAYCKLTIPVYQRVYPGFHPLLGLQYYTYGKLERFLGDTEDAIKSVTKAMDILRITHGTNTPFMRDLLMKLEEAHAKASHKLSCKDE</sequence>
<name>A0AAW0IU56_QUESU</name>
<dbReference type="Gene3D" id="2.170.270.10">
    <property type="entry name" value="SET domain"/>
    <property type="match status" value="1"/>
</dbReference>
<evidence type="ECO:0000256" key="4">
    <source>
        <dbReference type="PROSITE-ProRule" id="PRU00134"/>
    </source>
</evidence>
<dbReference type="GO" id="GO:0008270">
    <property type="term" value="F:zinc ion binding"/>
    <property type="evidence" value="ECO:0007669"/>
    <property type="project" value="UniProtKB-KW"/>
</dbReference>
<dbReference type="AlphaFoldDB" id="A0AAW0IU56"/>
<evidence type="ECO:0000256" key="3">
    <source>
        <dbReference type="ARBA" id="ARBA00022833"/>
    </source>
</evidence>
<dbReference type="Pfam" id="PF01753">
    <property type="entry name" value="zf-MYND"/>
    <property type="match status" value="1"/>
</dbReference>
<evidence type="ECO:0000313" key="6">
    <source>
        <dbReference type="EMBL" id="KAK7817860.1"/>
    </source>
</evidence>
<dbReference type="InterPro" id="IPR050869">
    <property type="entry name" value="H3K4_H4K5_MeTrfase"/>
</dbReference>
<evidence type="ECO:0000256" key="2">
    <source>
        <dbReference type="ARBA" id="ARBA00022771"/>
    </source>
</evidence>
<dbReference type="SUPFAM" id="SSF48452">
    <property type="entry name" value="TPR-like"/>
    <property type="match status" value="1"/>
</dbReference>
<dbReference type="InterPro" id="IPR046341">
    <property type="entry name" value="SET_dom_sf"/>
</dbReference>
<dbReference type="PANTHER" id="PTHR12197:SF251">
    <property type="entry name" value="EG:BACR7C10.4 PROTEIN"/>
    <property type="match status" value="1"/>
</dbReference>
<dbReference type="Gene3D" id="6.10.140.2220">
    <property type="match status" value="1"/>
</dbReference>